<gene>
    <name evidence="7" type="ORF">GCM10025875_06650</name>
</gene>
<keyword evidence="8" id="KW-1185">Reference proteome</keyword>
<evidence type="ECO:0000259" key="6">
    <source>
        <dbReference type="PROSITE" id="PS50109"/>
    </source>
</evidence>
<dbReference type="GO" id="GO:0000160">
    <property type="term" value="P:phosphorelay signal transduction system"/>
    <property type="evidence" value="ECO:0007669"/>
    <property type="project" value="UniProtKB-KW"/>
</dbReference>
<dbReference type="InterPro" id="IPR050736">
    <property type="entry name" value="Sensor_HK_Regulatory"/>
</dbReference>
<dbReference type="Proteomes" id="UP001157161">
    <property type="component" value="Unassembled WGS sequence"/>
</dbReference>
<evidence type="ECO:0000256" key="4">
    <source>
        <dbReference type="ARBA" id="ARBA00022777"/>
    </source>
</evidence>
<evidence type="ECO:0000313" key="8">
    <source>
        <dbReference type="Proteomes" id="UP001157161"/>
    </source>
</evidence>
<dbReference type="InterPro" id="IPR003594">
    <property type="entry name" value="HATPase_dom"/>
</dbReference>
<dbReference type="GO" id="GO:0004673">
    <property type="term" value="F:protein histidine kinase activity"/>
    <property type="evidence" value="ECO:0007669"/>
    <property type="project" value="UniProtKB-EC"/>
</dbReference>
<evidence type="ECO:0000256" key="5">
    <source>
        <dbReference type="ARBA" id="ARBA00023012"/>
    </source>
</evidence>
<dbReference type="EC" id="2.7.13.3" evidence="2"/>
<sequence>MRASTRGRDVVIDVVDDGPGIPAAERARIFDRFEQGTNRTTTGGQTGGGTGLGLAIARWAAGLHGGTLDAVAPTPPSTGATLRLVLPVDGPPPARSDGAA</sequence>
<keyword evidence="4" id="KW-0418">Kinase</keyword>
<evidence type="ECO:0000313" key="7">
    <source>
        <dbReference type="EMBL" id="GMA30673.1"/>
    </source>
</evidence>
<dbReference type="RefSeq" id="WP_348525474.1">
    <property type="nucleotide sequence ID" value="NZ_BSUM01000001.1"/>
</dbReference>
<dbReference type="Gene3D" id="3.30.565.10">
    <property type="entry name" value="Histidine kinase-like ATPase, C-terminal domain"/>
    <property type="match status" value="1"/>
</dbReference>
<name>A0AA37XD98_9MICO</name>
<dbReference type="InterPro" id="IPR005467">
    <property type="entry name" value="His_kinase_dom"/>
</dbReference>
<dbReference type="SUPFAM" id="SSF55874">
    <property type="entry name" value="ATPase domain of HSP90 chaperone/DNA topoisomerase II/histidine kinase"/>
    <property type="match status" value="1"/>
</dbReference>
<dbReference type="PANTHER" id="PTHR43711:SF1">
    <property type="entry name" value="HISTIDINE KINASE 1"/>
    <property type="match status" value="1"/>
</dbReference>
<dbReference type="AlphaFoldDB" id="A0AA37XD98"/>
<dbReference type="Pfam" id="PF02518">
    <property type="entry name" value="HATPase_c"/>
    <property type="match status" value="1"/>
</dbReference>
<reference evidence="7" key="2">
    <citation type="submission" date="2023-02" db="EMBL/GenBank/DDBJ databases">
        <authorList>
            <person name="Sun Q."/>
            <person name="Mori K."/>
        </authorList>
    </citation>
    <scope>NUCLEOTIDE SEQUENCE</scope>
    <source>
        <strain evidence="7">NBRC 112290</strain>
    </source>
</reference>
<dbReference type="InterPro" id="IPR036890">
    <property type="entry name" value="HATPase_C_sf"/>
</dbReference>
<dbReference type="InterPro" id="IPR004358">
    <property type="entry name" value="Sig_transdc_His_kin-like_C"/>
</dbReference>
<evidence type="ECO:0000256" key="3">
    <source>
        <dbReference type="ARBA" id="ARBA00022679"/>
    </source>
</evidence>
<organism evidence="7 8">
    <name type="scientific">Litorihabitans aurantiacus</name>
    <dbReference type="NCBI Taxonomy" id="1930061"/>
    <lineage>
        <taxon>Bacteria</taxon>
        <taxon>Bacillati</taxon>
        <taxon>Actinomycetota</taxon>
        <taxon>Actinomycetes</taxon>
        <taxon>Micrococcales</taxon>
        <taxon>Beutenbergiaceae</taxon>
        <taxon>Litorihabitans</taxon>
    </lineage>
</organism>
<protein>
    <recommendedName>
        <fullName evidence="2">histidine kinase</fullName>
        <ecNumber evidence="2">2.7.13.3</ecNumber>
    </recommendedName>
</protein>
<keyword evidence="5" id="KW-0902">Two-component regulatory system</keyword>
<dbReference type="PRINTS" id="PR00344">
    <property type="entry name" value="BCTRLSENSOR"/>
</dbReference>
<feature type="domain" description="Histidine kinase" evidence="6">
    <location>
        <begin position="1"/>
        <end position="90"/>
    </location>
</feature>
<dbReference type="SMART" id="SM00387">
    <property type="entry name" value="HATPase_c"/>
    <property type="match status" value="1"/>
</dbReference>
<reference evidence="7" key="1">
    <citation type="journal article" date="2014" name="Int. J. Syst. Evol. Microbiol.">
        <title>Complete genome sequence of Corynebacterium casei LMG S-19264T (=DSM 44701T), isolated from a smear-ripened cheese.</title>
        <authorList>
            <consortium name="US DOE Joint Genome Institute (JGI-PGF)"/>
            <person name="Walter F."/>
            <person name="Albersmeier A."/>
            <person name="Kalinowski J."/>
            <person name="Ruckert C."/>
        </authorList>
    </citation>
    <scope>NUCLEOTIDE SEQUENCE</scope>
    <source>
        <strain evidence="7">NBRC 112290</strain>
    </source>
</reference>
<keyword evidence="3" id="KW-0808">Transferase</keyword>
<dbReference type="EMBL" id="BSUM01000001">
    <property type="protein sequence ID" value="GMA30673.1"/>
    <property type="molecule type" value="Genomic_DNA"/>
</dbReference>
<proteinExistence type="predicted"/>
<dbReference type="PROSITE" id="PS50109">
    <property type="entry name" value="HIS_KIN"/>
    <property type="match status" value="1"/>
</dbReference>
<evidence type="ECO:0000256" key="2">
    <source>
        <dbReference type="ARBA" id="ARBA00012438"/>
    </source>
</evidence>
<dbReference type="PANTHER" id="PTHR43711">
    <property type="entry name" value="TWO-COMPONENT HISTIDINE KINASE"/>
    <property type="match status" value="1"/>
</dbReference>
<evidence type="ECO:0000256" key="1">
    <source>
        <dbReference type="ARBA" id="ARBA00000085"/>
    </source>
</evidence>
<comment type="caution">
    <text evidence="7">The sequence shown here is derived from an EMBL/GenBank/DDBJ whole genome shotgun (WGS) entry which is preliminary data.</text>
</comment>
<comment type="catalytic activity">
    <reaction evidence="1">
        <text>ATP + protein L-histidine = ADP + protein N-phospho-L-histidine.</text>
        <dbReference type="EC" id="2.7.13.3"/>
    </reaction>
</comment>
<accession>A0AA37XD98</accession>